<dbReference type="OMA" id="LAITKWI"/>
<feature type="transmembrane region" description="Helical" evidence="14">
    <location>
        <begin position="161"/>
        <end position="183"/>
    </location>
</feature>
<dbReference type="PROSITE" id="PS50885">
    <property type="entry name" value="HAMP"/>
    <property type="match status" value="1"/>
</dbReference>
<dbReference type="GO" id="GO:0005524">
    <property type="term" value="F:ATP binding"/>
    <property type="evidence" value="ECO:0007669"/>
    <property type="project" value="UniProtKB-KW"/>
</dbReference>
<dbReference type="Pfam" id="PF02518">
    <property type="entry name" value="HATPase_c"/>
    <property type="match status" value="1"/>
</dbReference>
<dbReference type="SMART" id="SM00388">
    <property type="entry name" value="HisKA"/>
    <property type="match status" value="1"/>
</dbReference>
<accession>A0A4Y8SY99</accession>
<dbReference type="PROSITE" id="PS50109">
    <property type="entry name" value="HIS_KIN"/>
    <property type="match status" value="1"/>
</dbReference>
<dbReference type="Pfam" id="PF00512">
    <property type="entry name" value="HisKA"/>
    <property type="match status" value="1"/>
</dbReference>
<dbReference type="InterPro" id="IPR050398">
    <property type="entry name" value="HssS/ArlS-like"/>
</dbReference>
<keyword evidence="8" id="KW-0547">Nucleotide-binding</keyword>
<keyword evidence="13 14" id="KW-0472">Membrane</keyword>
<dbReference type="Gene3D" id="1.10.287.130">
    <property type="match status" value="1"/>
</dbReference>
<evidence type="ECO:0000256" key="9">
    <source>
        <dbReference type="ARBA" id="ARBA00022777"/>
    </source>
</evidence>
<keyword evidence="12" id="KW-0902">Two-component regulatory system</keyword>
<keyword evidence="11 14" id="KW-1133">Transmembrane helix</keyword>
<dbReference type="SUPFAM" id="SSF55874">
    <property type="entry name" value="ATPase domain of HSP90 chaperone/DNA topoisomerase II/histidine kinase"/>
    <property type="match status" value="1"/>
</dbReference>
<dbReference type="CDD" id="cd06225">
    <property type="entry name" value="HAMP"/>
    <property type="match status" value="1"/>
</dbReference>
<dbReference type="CDD" id="cd00082">
    <property type="entry name" value="HisKA"/>
    <property type="match status" value="1"/>
</dbReference>
<dbReference type="InterPro" id="IPR003594">
    <property type="entry name" value="HATPase_dom"/>
</dbReference>
<dbReference type="InterPro" id="IPR003660">
    <property type="entry name" value="HAMP_dom"/>
</dbReference>
<dbReference type="PANTHER" id="PTHR45528">
    <property type="entry name" value="SENSOR HISTIDINE KINASE CPXA"/>
    <property type="match status" value="1"/>
</dbReference>
<keyword evidence="7 14" id="KW-0812">Transmembrane</keyword>
<dbReference type="GO" id="GO:0000155">
    <property type="term" value="F:phosphorelay sensor kinase activity"/>
    <property type="evidence" value="ECO:0007669"/>
    <property type="project" value="InterPro"/>
</dbReference>
<keyword evidence="5" id="KW-0597">Phosphoprotein</keyword>
<dbReference type="InterPro" id="IPR003661">
    <property type="entry name" value="HisK_dim/P_dom"/>
</dbReference>
<dbReference type="AlphaFoldDB" id="A0A4Y8SY99"/>
<evidence type="ECO:0000256" key="4">
    <source>
        <dbReference type="ARBA" id="ARBA00022475"/>
    </source>
</evidence>
<dbReference type="Gene3D" id="6.10.340.10">
    <property type="match status" value="1"/>
</dbReference>
<evidence type="ECO:0000256" key="5">
    <source>
        <dbReference type="ARBA" id="ARBA00022553"/>
    </source>
</evidence>
<keyword evidence="9 17" id="KW-0418">Kinase</keyword>
<dbReference type="InterPro" id="IPR036890">
    <property type="entry name" value="HATPase_C_sf"/>
</dbReference>
<evidence type="ECO:0000313" key="18">
    <source>
        <dbReference type="Proteomes" id="UP000297630"/>
    </source>
</evidence>
<dbReference type="EC" id="2.7.13.3" evidence="3"/>
<proteinExistence type="predicted"/>
<dbReference type="Gene3D" id="3.30.565.10">
    <property type="entry name" value="Histidine kinase-like ATPase, C-terminal domain"/>
    <property type="match status" value="1"/>
</dbReference>
<dbReference type="EMBL" id="SCLP01000015">
    <property type="protein sequence ID" value="TFF44253.1"/>
    <property type="molecule type" value="Genomic_DNA"/>
</dbReference>
<evidence type="ECO:0000256" key="13">
    <source>
        <dbReference type="ARBA" id="ARBA00023136"/>
    </source>
</evidence>
<dbReference type="FunFam" id="3.30.565.10:FF:000006">
    <property type="entry name" value="Sensor histidine kinase WalK"/>
    <property type="match status" value="1"/>
</dbReference>
<evidence type="ECO:0000256" key="6">
    <source>
        <dbReference type="ARBA" id="ARBA00022679"/>
    </source>
</evidence>
<dbReference type="SMART" id="SM00304">
    <property type="entry name" value="HAMP"/>
    <property type="match status" value="1"/>
</dbReference>
<dbReference type="SUPFAM" id="SSF47384">
    <property type="entry name" value="Homodimeric domain of signal transducing histidine kinase"/>
    <property type="match status" value="1"/>
</dbReference>
<comment type="subcellular location">
    <subcellularLocation>
        <location evidence="2">Cell membrane</location>
        <topology evidence="2">Multi-pass membrane protein</topology>
    </subcellularLocation>
</comment>
<evidence type="ECO:0000256" key="8">
    <source>
        <dbReference type="ARBA" id="ARBA00022741"/>
    </source>
</evidence>
<evidence type="ECO:0000256" key="7">
    <source>
        <dbReference type="ARBA" id="ARBA00022692"/>
    </source>
</evidence>
<comment type="catalytic activity">
    <reaction evidence="1">
        <text>ATP + protein L-histidine = ADP + protein N-phospho-L-histidine.</text>
        <dbReference type="EC" id="2.7.13.3"/>
    </reaction>
</comment>
<dbReference type="Pfam" id="PF00672">
    <property type="entry name" value="HAMP"/>
    <property type="match status" value="1"/>
</dbReference>
<keyword evidence="6" id="KW-0808">Transferase</keyword>
<dbReference type="RefSeq" id="WP_000822722.1">
    <property type="nucleotide sequence ID" value="NZ_CP176861.1"/>
</dbReference>
<feature type="domain" description="Histidine kinase" evidence="15">
    <location>
        <begin position="241"/>
        <end position="455"/>
    </location>
</feature>
<keyword evidence="4" id="KW-1003">Cell membrane</keyword>
<evidence type="ECO:0000313" key="17">
    <source>
        <dbReference type="EMBL" id="TFF44253.1"/>
    </source>
</evidence>
<dbReference type="GeneID" id="92800193"/>
<dbReference type="SUPFAM" id="SSF158472">
    <property type="entry name" value="HAMP domain-like"/>
    <property type="match status" value="1"/>
</dbReference>
<dbReference type="SMART" id="SM00387">
    <property type="entry name" value="HATPase_c"/>
    <property type="match status" value="1"/>
</dbReference>
<dbReference type="InterPro" id="IPR036097">
    <property type="entry name" value="HisK_dim/P_sf"/>
</dbReference>
<evidence type="ECO:0000256" key="10">
    <source>
        <dbReference type="ARBA" id="ARBA00022840"/>
    </source>
</evidence>
<dbReference type="PRINTS" id="PR00344">
    <property type="entry name" value="BCTRLSENSOR"/>
</dbReference>
<evidence type="ECO:0000259" key="16">
    <source>
        <dbReference type="PROSITE" id="PS50885"/>
    </source>
</evidence>
<keyword evidence="10" id="KW-0067">ATP-binding</keyword>
<sequence>MKRISVKFGFYFFICTFLIESILFLLLYYSLVDTRVQEEVKSLLARGNSHRDVLEKYFDNPTISHVALMESEAETKVVITSKTGKILAKSSDVDASMEKHLYTKMPDVNTNGSVAEDHWKTSNYICTISPIQIDNEIKGYVYMFLGTDSIKQMIQRLTYQFIFVGAITFIITVITMFLLSRFLTKPLIRMKKATETMSKGDLSVSLNINGKDEVGELAHSIQKLADDLNYMKKERGEFLASVAHELRTPLTYIRGYADIILKTKMSTQDQKHYLSIIKEEADHVTGLVQDLFELAKMEKHNFIINTKQTNLYDLLKHIVAKIQPAYTEKNIHIIFSCPEDLVLLLDEQRFEQVILNLLNNAYSHSEVNSKIFVMVTDKKESIQIIVKDEGEGIPEKDLPHIFERFYRVDKSRTRATGGSGLGLAIVKEIIELHRGSISVKSELGHGTIFTILLKK</sequence>
<evidence type="ECO:0000259" key="15">
    <source>
        <dbReference type="PROSITE" id="PS50109"/>
    </source>
</evidence>
<dbReference type="PANTHER" id="PTHR45528:SF1">
    <property type="entry name" value="SENSOR HISTIDINE KINASE CPXA"/>
    <property type="match status" value="1"/>
</dbReference>
<evidence type="ECO:0000256" key="1">
    <source>
        <dbReference type="ARBA" id="ARBA00000085"/>
    </source>
</evidence>
<feature type="transmembrane region" description="Helical" evidence="14">
    <location>
        <begin position="9"/>
        <end position="31"/>
    </location>
</feature>
<evidence type="ECO:0000256" key="12">
    <source>
        <dbReference type="ARBA" id="ARBA00023012"/>
    </source>
</evidence>
<protein>
    <recommendedName>
        <fullName evidence="3">histidine kinase</fullName>
        <ecNumber evidence="3">2.7.13.3</ecNumber>
    </recommendedName>
</protein>
<dbReference type="InterPro" id="IPR004358">
    <property type="entry name" value="Sig_transdc_His_kin-like_C"/>
</dbReference>
<dbReference type="FunFam" id="1.10.287.130:FF:000001">
    <property type="entry name" value="Two-component sensor histidine kinase"/>
    <property type="match status" value="1"/>
</dbReference>
<organism evidence="17 18">
    <name type="scientific">Bacillus thuringiensis</name>
    <dbReference type="NCBI Taxonomy" id="1428"/>
    <lineage>
        <taxon>Bacteria</taxon>
        <taxon>Bacillati</taxon>
        <taxon>Bacillota</taxon>
        <taxon>Bacilli</taxon>
        <taxon>Bacillales</taxon>
        <taxon>Bacillaceae</taxon>
        <taxon>Bacillus</taxon>
        <taxon>Bacillus cereus group</taxon>
    </lineage>
</organism>
<comment type="caution">
    <text evidence="17">The sequence shown here is derived from an EMBL/GenBank/DDBJ whole genome shotgun (WGS) entry which is preliminary data.</text>
</comment>
<evidence type="ECO:0000256" key="3">
    <source>
        <dbReference type="ARBA" id="ARBA00012438"/>
    </source>
</evidence>
<dbReference type="Proteomes" id="UP000297630">
    <property type="component" value="Unassembled WGS sequence"/>
</dbReference>
<evidence type="ECO:0000256" key="2">
    <source>
        <dbReference type="ARBA" id="ARBA00004651"/>
    </source>
</evidence>
<dbReference type="CDD" id="cd00075">
    <property type="entry name" value="HATPase"/>
    <property type="match status" value="1"/>
</dbReference>
<gene>
    <name evidence="17" type="ORF">EQ803_24825</name>
</gene>
<name>A0A4Y8SY99_BACTU</name>
<dbReference type="InterPro" id="IPR005467">
    <property type="entry name" value="His_kinase_dom"/>
</dbReference>
<reference evidence="17 18" key="1">
    <citation type="submission" date="2019-01" db="EMBL/GenBank/DDBJ databases">
        <title>Draft genome sequence of Bacillus sp. DPC6431.</title>
        <authorList>
            <person name="Arbulu S."/>
            <person name="Murphy K."/>
            <person name="O'Sullivan O."/>
            <person name="Rea M.C."/>
            <person name="Hill C."/>
            <person name="Ross R.P."/>
        </authorList>
    </citation>
    <scope>NUCLEOTIDE SEQUENCE [LARGE SCALE GENOMIC DNA]</scope>
    <source>
        <strain evidence="17 18">DPC6431</strain>
    </source>
</reference>
<evidence type="ECO:0000256" key="14">
    <source>
        <dbReference type="SAM" id="Phobius"/>
    </source>
</evidence>
<evidence type="ECO:0000256" key="11">
    <source>
        <dbReference type="ARBA" id="ARBA00022989"/>
    </source>
</evidence>
<dbReference type="GO" id="GO:0005886">
    <property type="term" value="C:plasma membrane"/>
    <property type="evidence" value="ECO:0007669"/>
    <property type="project" value="UniProtKB-SubCell"/>
</dbReference>
<feature type="domain" description="HAMP" evidence="16">
    <location>
        <begin position="181"/>
        <end position="233"/>
    </location>
</feature>